<keyword evidence="2 6" id="KW-0121">Carboxypeptidase</keyword>
<dbReference type="SUPFAM" id="SSF53474">
    <property type="entry name" value="alpha/beta-Hydrolases"/>
    <property type="match status" value="1"/>
</dbReference>
<evidence type="ECO:0000256" key="6">
    <source>
        <dbReference type="RuleBase" id="RU361156"/>
    </source>
</evidence>
<keyword evidence="4 6" id="KW-0378">Hydrolase</keyword>
<accession>A0A0A1SPV7</accession>
<dbReference type="GO" id="GO:0006508">
    <property type="term" value="P:proteolysis"/>
    <property type="evidence" value="ECO:0007669"/>
    <property type="project" value="UniProtKB-KW"/>
</dbReference>
<dbReference type="PANTHER" id="PTHR11802">
    <property type="entry name" value="SERINE PROTEASE FAMILY S10 SERINE CARBOXYPEPTIDASE"/>
    <property type="match status" value="1"/>
</dbReference>
<dbReference type="Gene3D" id="3.40.50.1820">
    <property type="entry name" value="alpha/beta hydrolase"/>
    <property type="match status" value="1"/>
</dbReference>
<comment type="similarity">
    <text evidence="1 6">Belongs to the peptidase S10 family.</text>
</comment>
<evidence type="ECO:0000256" key="3">
    <source>
        <dbReference type="ARBA" id="ARBA00022670"/>
    </source>
</evidence>
<dbReference type="PANTHER" id="PTHR11802:SF479">
    <property type="entry name" value="CARBOXYPEPTIDASE"/>
    <property type="match status" value="1"/>
</dbReference>
<sequence length="595" mass="65252">MGIPSAVEATISKANFPPWFSRTSSLDRPKQHPMKLSLIVSLGAAVASASFHNDALLKHFAGKLGDSLPPVTTATHQRPRSATPEPNHRFLTDKTRKFAVNGSALPDVHFNIGESYAGQLPISNKTHEESNLFFWFFPSANEEARNKKEIVIWLNGGPGCSSLIGLALENGPFVWMDGRDAPEQNSWSWHLLTNVIYIDQPTTVGFSTGKPTANDEDTVAQQFMGFWKNFYDVFDLHDYKVYLTGESYAGMYGPYIGSNMINAKDKIYFDVGGLLIFDGSAWDFVVQAYVPQQTFGEQWSGLLLLPDPTRDALHKQAQDCGFYDFEKQYLQFPPHGPMPLRPPGWALQENGTAYYRQECDVLMGQTWSAYAMANPCLDQYDIRGKCPSPTPHIMAEHSWFNRPEVKAAIHAPNKDWSPCVDGALTGYDDSDPASVKVLPHVIDATQNVIFSHGATDMLLKLNGMMLGIQNMTWGGQLGFQQVPSDPFYVPLVGQKDGDGRTMYGENLPGGGGVLGTTHTERGFTMVALAASGHEAPMLSPAAALRQLEKLLGRVASFTDVLPFTLPQLKNATQLSGPLGKGVVKIGCIGKECVGP</sequence>
<dbReference type="EMBL" id="CDHN01000001">
    <property type="protein sequence ID" value="CEJ82463.1"/>
    <property type="molecule type" value="Genomic_DNA"/>
</dbReference>
<dbReference type="AlphaFoldDB" id="A0A0A1SPV7"/>
<evidence type="ECO:0000313" key="9">
    <source>
        <dbReference type="Proteomes" id="UP000039046"/>
    </source>
</evidence>
<protein>
    <recommendedName>
        <fullName evidence="6">Carboxypeptidase</fullName>
        <ecNumber evidence="6">3.4.16.-</ecNumber>
    </recommendedName>
</protein>
<dbReference type="PROSITE" id="PS00131">
    <property type="entry name" value="CARBOXYPEPT_SER_SER"/>
    <property type="match status" value="1"/>
</dbReference>
<dbReference type="OrthoDB" id="443318at2759"/>
<evidence type="ECO:0000256" key="1">
    <source>
        <dbReference type="ARBA" id="ARBA00009431"/>
    </source>
</evidence>
<proteinExistence type="inferred from homology"/>
<dbReference type="InterPro" id="IPR001563">
    <property type="entry name" value="Peptidase_S10"/>
</dbReference>
<keyword evidence="3 6" id="KW-0645">Protease</keyword>
<dbReference type="Proteomes" id="UP000039046">
    <property type="component" value="Unassembled WGS sequence"/>
</dbReference>
<evidence type="ECO:0000256" key="4">
    <source>
        <dbReference type="ARBA" id="ARBA00022801"/>
    </source>
</evidence>
<keyword evidence="9" id="KW-1185">Reference proteome</keyword>
<evidence type="ECO:0000256" key="2">
    <source>
        <dbReference type="ARBA" id="ARBA00022645"/>
    </source>
</evidence>
<dbReference type="InterPro" id="IPR029058">
    <property type="entry name" value="AB_hydrolase_fold"/>
</dbReference>
<dbReference type="GO" id="GO:0004185">
    <property type="term" value="F:serine-type carboxypeptidase activity"/>
    <property type="evidence" value="ECO:0007669"/>
    <property type="project" value="UniProtKB-UniRule"/>
</dbReference>
<evidence type="ECO:0000313" key="8">
    <source>
        <dbReference type="EMBL" id="CEJ82463.1"/>
    </source>
</evidence>
<organism evidence="8 9">
    <name type="scientific">[Torrubiella] hemipterigena</name>
    <dbReference type="NCBI Taxonomy" id="1531966"/>
    <lineage>
        <taxon>Eukaryota</taxon>
        <taxon>Fungi</taxon>
        <taxon>Dikarya</taxon>
        <taxon>Ascomycota</taxon>
        <taxon>Pezizomycotina</taxon>
        <taxon>Sordariomycetes</taxon>
        <taxon>Hypocreomycetidae</taxon>
        <taxon>Hypocreales</taxon>
        <taxon>Clavicipitaceae</taxon>
        <taxon>Clavicipitaceae incertae sedis</taxon>
        <taxon>'Torrubiella' clade</taxon>
    </lineage>
</organism>
<feature type="region of interest" description="Disordered" evidence="7">
    <location>
        <begin position="68"/>
        <end position="88"/>
    </location>
</feature>
<name>A0A0A1SPV7_9HYPO</name>
<reference evidence="8 9" key="1">
    <citation type="journal article" date="2015" name="Genome Announc.">
        <title>Draft Genome Sequence and Gene Annotation of the Entomopathogenic Fungus Verticillium hemipterigenum.</title>
        <authorList>
            <person name="Horn F."/>
            <person name="Habel A."/>
            <person name="Scharf D.H."/>
            <person name="Dworschak J."/>
            <person name="Brakhage A.A."/>
            <person name="Guthke R."/>
            <person name="Hertweck C."/>
            <person name="Linde J."/>
        </authorList>
    </citation>
    <scope>NUCLEOTIDE SEQUENCE [LARGE SCALE GENOMIC DNA]</scope>
</reference>
<dbReference type="STRING" id="1531966.A0A0A1SPV7"/>
<evidence type="ECO:0000256" key="5">
    <source>
        <dbReference type="ARBA" id="ARBA00023180"/>
    </source>
</evidence>
<evidence type="ECO:0000256" key="7">
    <source>
        <dbReference type="SAM" id="MobiDB-lite"/>
    </source>
</evidence>
<dbReference type="EC" id="3.4.16.-" evidence="6"/>
<dbReference type="HOGENOM" id="CLU_008523_12_3_1"/>
<dbReference type="PRINTS" id="PR00724">
    <property type="entry name" value="CRBOXYPTASEC"/>
</dbReference>
<keyword evidence="5" id="KW-0325">Glycoprotein</keyword>
<dbReference type="InterPro" id="IPR018202">
    <property type="entry name" value="Ser_caboxypep_ser_AS"/>
</dbReference>
<dbReference type="Pfam" id="PF00450">
    <property type="entry name" value="Peptidase_S10"/>
    <property type="match status" value="1"/>
</dbReference>
<gene>
    <name evidence="8" type="ORF">VHEMI02525</name>
</gene>